<dbReference type="Pfam" id="PF18052">
    <property type="entry name" value="Rx_N"/>
    <property type="match status" value="1"/>
</dbReference>
<evidence type="ECO:0000259" key="5">
    <source>
        <dbReference type="Pfam" id="PF00931"/>
    </source>
</evidence>
<keyword evidence="4" id="KW-0067">ATP-binding</keyword>
<dbReference type="InterPro" id="IPR041118">
    <property type="entry name" value="Rx_N"/>
</dbReference>
<evidence type="ECO:0000313" key="7">
    <source>
        <dbReference type="EMBL" id="MED6140871.1"/>
    </source>
</evidence>
<dbReference type="InterPro" id="IPR027417">
    <property type="entry name" value="P-loop_NTPase"/>
</dbReference>
<evidence type="ECO:0000256" key="2">
    <source>
        <dbReference type="ARBA" id="ARBA00022741"/>
    </source>
</evidence>
<evidence type="ECO:0000313" key="8">
    <source>
        <dbReference type="Proteomes" id="UP001341840"/>
    </source>
</evidence>
<name>A0ABU6SWP0_9FABA</name>
<comment type="caution">
    <text evidence="7">The sequence shown here is derived from an EMBL/GenBank/DDBJ whole genome shotgun (WGS) entry which is preliminary data.</text>
</comment>
<dbReference type="SUPFAM" id="SSF52540">
    <property type="entry name" value="P-loop containing nucleoside triphosphate hydrolases"/>
    <property type="match status" value="1"/>
</dbReference>
<accession>A0ABU6SWP0</accession>
<keyword evidence="3" id="KW-0611">Plant defense</keyword>
<keyword evidence="8" id="KW-1185">Reference proteome</keyword>
<dbReference type="EMBL" id="JASCZI010062832">
    <property type="protein sequence ID" value="MED6140871.1"/>
    <property type="molecule type" value="Genomic_DNA"/>
</dbReference>
<dbReference type="Gene3D" id="3.40.50.300">
    <property type="entry name" value="P-loop containing nucleotide triphosphate hydrolases"/>
    <property type="match status" value="1"/>
</dbReference>
<protein>
    <recommendedName>
        <fullName evidence="9">Disease resistance RPP13-like protein 1</fullName>
    </recommendedName>
</protein>
<evidence type="ECO:0008006" key="9">
    <source>
        <dbReference type="Google" id="ProtNLM"/>
    </source>
</evidence>
<evidence type="ECO:0000256" key="1">
    <source>
        <dbReference type="ARBA" id="ARBA00022737"/>
    </source>
</evidence>
<evidence type="ECO:0000259" key="6">
    <source>
        <dbReference type="Pfam" id="PF18052"/>
    </source>
</evidence>
<evidence type="ECO:0000256" key="4">
    <source>
        <dbReference type="ARBA" id="ARBA00022840"/>
    </source>
</evidence>
<evidence type="ECO:0000256" key="3">
    <source>
        <dbReference type="ARBA" id="ARBA00022821"/>
    </source>
</evidence>
<dbReference type="Proteomes" id="UP001341840">
    <property type="component" value="Unassembled WGS sequence"/>
</dbReference>
<gene>
    <name evidence="7" type="ORF">PIB30_097627</name>
</gene>
<dbReference type="PANTHER" id="PTHR36766">
    <property type="entry name" value="PLANT BROAD-SPECTRUM MILDEW RESISTANCE PROTEIN RPW8"/>
    <property type="match status" value="1"/>
</dbReference>
<keyword evidence="2" id="KW-0547">Nucleotide-binding</keyword>
<proteinExistence type="predicted"/>
<dbReference type="InterPro" id="IPR002182">
    <property type="entry name" value="NB-ARC"/>
</dbReference>
<organism evidence="7 8">
    <name type="scientific">Stylosanthes scabra</name>
    <dbReference type="NCBI Taxonomy" id="79078"/>
    <lineage>
        <taxon>Eukaryota</taxon>
        <taxon>Viridiplantae</taxon>
        <taxon>Streptophyta</taxon>
        <taxon>Embryophyta</taxon>
        <taxon>Tracheophyta</taxon>
        <taxon>Spermatophyta</taxon>
        <taxon>Magnoliopsida</taxon>
        <taxon>eudicotyledons</taxon>
        <taxon>Gunneridae</taxon>
        <taxon>Pentapetalae</taxon>
        <taxon>rosids</taxon>
        <taxon>fabids</taxon>
        <taxon>Fabales</taxon>
        <taxon>Fabaceae</taxon>
        <taxon>Papilionoideae</taxon>
        <taxon>50 kb inversion clade</taxon>
        <taxon>dalbergioids sensu lato</taxon>
        <taxon>Dalbergieae</taxon>
        <taxon>Pterocarpus clade</taxon>
        <taxon>Stylosanthes</taxon>
    </lineage>
</organism>
<keyword evidence="1" id="KW-0677">Repeat</keyword>
<feature type="domain" description="NB-ARC" evidence="5">
    <location>
        <begin position="166"/>
        <end position="241"/>
    </location>
</feature>
<dbReference type="Gene3D" id="1.20.5.4130">
    <property type="match status" value="1"/>
</dbReference>
<dbReference type="Pfam" id="PF00931">
    <property type="entry name" value="NB-ARC"/>
    <property type="match status" value="1"/>
</dbReference>
<feature type="non-terminal residue" evidence="7">
    <location>
        <position position="249"/>
    </location>
</feature>
<reference evidence="7 8" key="1">
    <citation type="journal article" date="2023" name="Plants (Basel)">
        <title>Bridging the Gap: Combining Genomics and Transcriptomics Approaches to Understand Stylosanthes scabra, an Orphan Legume from the Brazilian Caatinga.</title>
        <authorList>
            <person name="Ferreira-Neto J.R.C."/>
            <person name="da Silva M.D."/>
            <person name="Binneck E."/>
            <person name="de Melo N.F."/>
            <person name="da Silva R.H."/>
            <person name="de Melo A.L.T.M."/>
            <person name="Pandolfi V."/>
            <person name="Bustamante F.O."/>
            <person name="Brasileiro-Vidal A.C."/>
            <person name="Benko-Iseppon A.M."/>
        </authorList>
    </citation>
    <scope>NUCLEOTIDE SEQUENCE [LARGE SCALE GENOMIC DNA]</scope>
    <source>
        <tissue evidence="7">Leaves</tissue>
    </source>
</reference>
<feature type="domain" description="Disease resistance N-terminal" evidence="6">
    <location>
        <begin position="14"/>
        <end position="96"/>
    </location>
</feature>
<sequence length="249" mass="27350">MAAKLYGGAYLSSFVDALLEKLTSLLEDDDSSLVERNNLLGSLENCLLDVGVVLDDAELKQFTDKRVKKWLVDLQDALYFADDLLDKLSTEAATATPRDPGISSYCSSRVDSIIEGGGDMENIVRKLENIVARKAYLPLEKTAMVDMSWRTPTTSLVVSSDIFGRDKDKEEIIKLLLADTCYAESPFTVIPIWGMGGIGKTTLAQLVYSDAKVVENFDIRVWVCVAENSDPVHITRTITGAIDPSPCSK</sequence>
<dbReference type="PANTHER" id="PTHR36766:SF40">
    <property type="entry name" value="DISEASE RESISTANCE PROTEIN RGA3"/>
    <property type="match status" value="1"/>
</dbReference>